<organism evidence="1 2">
    <name type="scientific">Trichoderma ghanense</name>
    <dbReference type="NCBI Taxonomy" id="65468"/>
    <lineage>
        <taxon>Eukaryota</taxon>
        <taxon>Fungi</taxon>
        <taxon>Dikarya</taxon>
        <taxon>Ascomycota</taxon>
        <taxon>Pezizomycotina</taxon>
        <taxon>Sordariomycetes</taxon>
        <taxon>Hypocreomycetidae</taxon>
        <taxon>Hypocreales</taxon>
        <taxon>Hypocreaceae</taxon>
        <taxon>Trichoderma</taxon>
    </lineage>
</organism>
<comment type="caution">
    <text evidence="1">The sequence shown here is derived from an EMBL/GenBank/DDBJ whole genome shotgun (WGS) entry which is preliminary data.</text>
</comment>
<proteinExistence type="predicted"/>
<dbReference type="Proteomes" id="UP001642720">
    <property type="component" value="Unassembled WGS sequence"/>
</dbReference>
<sequence length="76" mass="8005">MSFDTSFPGSVSGDIAAERLGPSGTRVVFGTSTEDDGREVDAAKLGDRKVFPREALSDTFEWHHVAPGEGGPLAVL</sequence>
<dbReference type="RefSeq" id="XP_073562081.1">
    <property type="nucleotide sequence ID" value="XM_073699695.1"/>
</dbReference>
<evidence type="ECO:0000313" key="2">
    <source>
        <dbReference type="Proteomes" id="UP001642720"/>
    </source>
</evidence>
<protein>
    <submittedName>
        <fullName evidence="1">Uncharacterized protein</fullName>
    </submittedName>
</protein>
<reference evidence="1 2" key="1">
    <citation type="submission" date="2018-01" db="EMBL/GenBank/DDBJ databases">
        <title>Genome characterization of the sugarcane-associated fungus Trichoderma ghanense CCMA-1212 and their application in lignocelulose bioconversion.</title>
        <authorList>
            <person name="Steindorff A.S."/>
            <person name="Mendes T.D."/>
            <person name="Vilela E.S.D."/>
            <person name="Rodrigues D.S."/>
            <person name="Formighieri E.F."/>
            <person name="Melo I.S."/>
            <person name="Favaro L.C.L."/>
        </authorList>
    </citation>
    <scope>NUCLEOTIDE SEQUENCE [LARGE SCALE GENOMIC DNA]</scope>
    <source>
        <strain evidence="1 2">CCMA-1212</strain>
    </source>
</reference>
<gene>
    <name evidence="1" type="ORF">CCMA1212_002308</name>
</gene>
<dbReference type="EMBL" id="PPTA01000002">
    <property type="protein sequence ID" value="TFB05880.1"/>
    <property type="molecule type" value="Genomic_DNA"/>
</dbReference>
<keyword evidence="2" id="KW-1185">Reference proteome</keyword>
<name>A0ABY2HEX5_9HYPO</name>
<accession>A0ABY2HEX5</accession>
<evidence type="ECO:0000313" key="1">
    <source>
        <dbReference type="EMBL" id="TFB05880.1"/>
    </source>
</evidence>
<dbReference type="GeneID" id="300574145"/>